<dbReference type="InterPro" id="IPR003594">
    <property type="entry name" value="HATPase_dom"/>
</dbReference>
<dbReference type="EMBL" id="CP001367">
    <property type="protein sequence ID" value="ACM59157.1"/>
    <property type="molecule type" value="Genomic_DNA"/>
</dbReference>
<dbReference type="RefSeq" id="WP_012660342.1">
    <property type="nucleotide sequence ID" value="NC_012030.1"/>
</dbReference>
<dbReference type="InterPro" id="IPR052162">
    <property type="entry name" value="Sensor_kinase/Photoreceptor"/>
</dbReference>
<dbReference type="InterPro" id="IPR000014">
    <property type="entry name" value="PAS"/>
</dbReference>
<keyword evidence="10" id="KW-0614">Plasmid</keyword>
<dbReference type="SUPFAM" id="SSF55785">
    <property type="entry name" value="PYP-like sensor domain (PAS domain)"/>
    <property type="match status" value="5"/>
</dbReference>
<keyword evidence="6" id="KW-0175">Coiled coil</keyword>
<dbReference type="SUPFAM" id="SSF55874">
    <property type="entry name" value="ATPase domain of HSP90 chaperone/DNA topoisomerase II/histidine kinase"/>
    <property type="match status" value="1"/>
</dbReference>
<dbReference type="InterPro" id="IPR013767">
    <property type="entry name" value="PAS_fold"/>
</dbReference>
<feature type="domain" description="PAS" evidence="8">
    <location>
        <begin position="507"/>
        <end position="580"/>
    </location>
</feature>
<dbReference type="Pfam" id="PF02518">
    <property type="entry name" value="HATPase_c"/>
    <property type="match status" value="1"/>
</dbReference>
<dbReference type="SUPFAM" id="SSF47384">
    <property type="entry name" value="Homodimeric domain of signal transducing histidine kinase"/>
    <property type="match status" value="1"/>
</dbReference>
<feature type="domain" description="PAS" evidence="8">
    <location>
        <begin position="22"/>
        <end position="71"/>
    </location>
</feature>
<dbReference type="eggNOG" id="arCOG06192">
    <property type="taxonomic scope" value="Archaea"/>
</dbReference>
<dbReference type="CDD" id="cd00130">
    <property type="entry name" value="PAS"/>
    <property type="match status" value="5"/>
</dbReference>
<evidence type="ECO:0000259" key="9">
    <source>
        <dbReference type="PROSITE" id="PS50113"/>
    </source>
</evidence>
<geneLocation type="plasmid" evidence="10 11">
    <name>pHLAC01</name>
</geneLocation>
<feature type="domain" description="PAC" evidence="9">
    <location>
        <begin position="585"/>
        <end position="637"/>
    </location>
</feature>
<evidence type="ECO:0000256" key="6">
    <source>
        <dbReference type="SAM" id="Coils"/>
    </source>
</evidence>
<feature type="domain" description="PAC" evidence="9">
    <location>
        <begin position="203"/>
        <end position="253"/>
    </location>
</feature>
<dbReference type="Pfam" id="PF08448">
    <property type="entry name" value="PAS_4"/>
    <property type="match status" value="1"/>
</dbReference>
<feature type="domain" description="PAS" evidence="8">
    <location>
        <begin position="254"/>
        <end position="315"/>
    </location>
</feature>
<dbReference type="InterPro" id="IPR000700">
    <property type="entry name" value="PAS-assoc_C"/>
</dbReference>
<dbReference type="SMART" id="SM00086">
    <property type="entry name" value="PAC"/>
    <property type="match status" value="4"/>
</dbReference>
<reference evidence="10 11" key="1">
    <citation type="journal article" date="2016" name="Stand. Genomic Sci.">
        <title>Complete genome sequence of the Antarctic Halorubrum lacusprofundi type strain ACAM 34.</title>
        <authorList>
            <person name="Anderson I.J."/>
            <person name="DasSarma P."/>
            <person name="Lucas S."/>
            <person name="Copeland A."/>
            <person name="Lapidus A."/>
            <person name="Del Rio T.G."/>
            <person name="Tice H."/>
            <person name="Dalin E."/>
            <person name="Bruce D.C."/>
            <person name="Goodwin L."/>
            <person name="Pitluck S."/>
            <person name="Sims D."/>
            <person name="Brettin T.S."/>
            <person name="Detter J.C."/>
            <person name="Han C.S."/>
            <person name="Larimer F."/>
            <person name="Hauser L."/>
            <person name="Land M."/>
            <person name="Ivanova N."/>
            <person name="Richardson P."/>
            <person name="Cavicchioli R."/>
            <person name="DasSarma S."/>
            <person name="Woese C.R."/>
            <person name="Kyrpides N.C."/>
        </authorList>
    </citation>
    <scope>NUCLEOTIDE SEQUENCE [LARGE SCALE GENOMIC DNA]</scope>
    <source>
        <strain evidence="11">ATCC 49239 / DSM 5036 / JCM 8891 / ACAM 34</strain>
    </source>
</reference>
<keyword evidence="11" id="KW-1185">Reference proteome</keyword>
<feature type="domain" description="PAS" evidence="8">
    <location>
        <begin position="126"/>
        <end position="200"/>
    </location>
</feature>
<name>B9LXG6_HALLT</name>
<dbReference type="Pfam" id="PF08447">
    <property type="entry name" value="PAS_3"/>
    <property type="match status" value="2"/>
</dbReference>
<dbReference type="NCBIfam" id="TIGR00229">
    <property type="entry name" value="sensory_box"/>
    <property type="match status" value="5"/>
</dbReference>
<evidence type="ECO:0000313" key="10">
    <source>
        <dbReference type="EMBL" id="ACM59157.1"/>
    </source>
</evidence>
<dbReference type="InterPro" id="IPR013656">
    <property type="entry name" value="PAS_4"/>
</dbReference>
<evidence type="ECO:0000313" key="11">
    <source>
        <dbReference type="Proteomes" id="UP000000740"/>
    </source>
</evidence>
<feature type="coiled-coil region" evidence="6">
    <location>
        <begin position="237"/>
        <end position="264"/>
    </location>
</feature>
<dbReference type="PANTHER" id="PTHR43304:SF1">
    <property type="entry name" value="PAC DOMAIN-CONTAINING PROTEIN"/>
    <property type="match status" value="1"/>
</dbReference>
<dbReference type="InterPro" id="IPR013655">
    <property type="entry name" value="PAS_fold_3"/>
</dbReference>
<dbReference type="PANTHER" id="PTHR43304">
    <property type="entry name" value="PHYTOCHROME-LIKE PROTEIN CPH1"/>
    <property type="match status" value="1"/>
</dbReference>
<evidence type="ECO:0000259" key="7">
    <source>
        <dbReference type="PROSITE" id="PS50109"/>
    </source>
</evidence>
<sequence>MAVSIYETIVEESDDGIFVAQDGEIVYTNPQLRNLTGYMKGELDGVPKTQIIAPDDKDRVAAYHQSRLAGEPVPNKYEIELETKDGDRLPVEISVSDGEYEDGRAAYVICRDTRDRKEREADLLELAREYESVFQASEDPLFVLSVDDDETIRFQRFNEREEEFTGKSTEEIRGKTPVEVFGEDLGSTLEANYQQCLDRGEPTTYEEQLQLSGERTYWQTKLTPVTTDGEITRIIGIGREITELKEQQHELEQSRQRLQALFDRAPDSIIVHDKTGDILDVNEQTTDSLGYTQKELIGQNVTDIEVGVDPADLEEYWTELLPGETLKISSKHESQDGTQFPVEVWVTKLEVDDETQYLALTRDITEQVEQRREIKGLNERLKLAVEGAGVGVWDWNMQTDRVEFNEQWAEMLGHSLDDIEPDIDSWKGRVHPDDLAVVKTELNAHRDGEVEYFDCEHRMRTVDGEWKWIRTLGRIVDRDAQGEPRRAVGIHIDVDEQKQREKELQTLRQRFEQFSKNVQDAFFLVSADYSETLYVNDAVEHIYGITPEEAYADPESWLQYVHPDDKGDVVAAMEDFKNGAINGSLAQQERIQHPTRGLRWIQTEINVVTDDDNTVEKIAGVSSDVTDNKQYEQRLETQRNNLDILNQVVRHDIRNDLQLIQAYTELLAENNSFDDTNQMYLSKVQNAATNAVDLTTTARDLAKVMLQADTEPKSMPLAKALEGQINRIRSGHQNAVVTLKGTLPSVDVRADDLLDAVFRNLLKNAIQHNDKPVPEITVDTTVEDEIVRIRVADNGPGVSDSLQGEIFSRGSQGLESDGTGIGLHLVKTLVERYGGSVWVEDNDPEGAVFCIELQLANY</sequence>
<keyword evidence="5 10" id="KW-0418">Kinase</keyword>
<dbReference type="InterPro" id="IPR035965">
    <property type="entry name" value="PAS-like_dom_sf"/>
</dbReference>
<dbReference type="AlphaFoldDB" id="B9LXG6"/>
<evidence type="ECO:0000256" key="5">
    <source>
        <dbReference type="ARBA" id="ARBA00022777"/>
    </source>
</evidence>
<feature type="domain" description="PAC" evidence="9">
    <location>
        <begin position="453"/>
        <end position="506"/>
    </location>
</feature>
<dbReference type="InterPro" id="IPR005467">
    <property type="entry name" value="His_kinase_dom"/>
</dbReference>
<dbReference type="KEGG" id="hla:Hlac_3655"/>
<dbReference type="InterPro" id="IPR004358">
    <property type="entry name" value="Sig_transdc_His_kin-like_C"/>
</dbReference>
<evidence type="ECO:0000256" key="1">
    <source>
        <dbReference type="ARBA" id="ARBA00000085"/>
    </source>
</evidence>
<dbReference type="PROSITE" id="PS50109">
    <property type="entry name" value="HIS_KIN"/>
    <property type="match status" value="1"/>
</dbReference>
<dbReference type="InterPro" id="IPR003661">
    <property type="entry name" value="HisK_dim/P_dom"/>
</dbReference>
<dbReference type="eggNOG" id="arCOG02333">
    <property type="taxonomic scope" value="Archaea"/>
</dbReference>
<evidence type="ECO:0000256" key="4">
    <source>
        <dbReference type="ARBA" id="ARBA00022679"/>
    </source>
</evidence>
<organism evidence="10 11">
    <name type="scientific">Halorubrum lacusprofundi (strain ATCC 49239 / DSM 5036 / JCM 8891 / ACAM 34)</name>
    <dbReference type="NCBI Taxonomy" id="416348"/>
    <lineage>
        <taxon>Archaea</taxon>
        <taxon>Methanobacteriati</taxon>
        <taxon>Methanobacteriota</taxon>
        <taxon>Stenosarchaea group</taxon>
        <taxon>Halobacteria</taxon>
        <taxon>Halobacteriales</taxon>
        <taxon>Haloferacaceae</taxon>
        <taxon>Halorubrum</taxon>
    </lineage>
</organism>
<dbReference type="GeneID" id="7402565"/>
<dbReference type="Pfam" id="PF13426">
    <property type="entry name" value="PAS_9"/>
    <property type="match status" value="1"/>
</dbReference>
<proteinExistence type="predicted"/>
<keyword evidence="4" id="KW-0808">Transferase</keyword>
<dbReference type="GO" id="GO:0006355">
    <property type="term" value="P:regulation of DNA-templated transcription"/>
    <property type="evidence" value="ECO:0007669"/>
    <property type="project" value="InterPro"/>
</dbReference>
<feature type="domain" description="Histidine kinase" evidence="7">
    <location>
        <begin position="648"/>
        <end position="857"/>
    </location>
</feature>
<dbReference type="InterPro" id="IPR036890">
    <property type="entry name" value="HATPase_C_sf"/>
</dbReference>
<gene>
    <name evidence="10" type="ordered locus">Hlac_3655</name>
</gene>
<accession>B9LXG6</accession>
<dbReference type="InterPro" id="IPR036097">
    <property type="entry name" value="HisK_dim/P_sf"/>
</dbReference>
<dbReference type="HOGENOM" id="CLU_333070_0_0_2"/>
<dbReference type="InterPro" id="IPR001610">
    <property type="entry name" value="PAC"/>
</dbReference>
<evidence type="ECO:0000256" key="3">
    <source>
        <dbReference type="ARBA" id="ARBA00022553"/>
    </source>
</evidence>
<dbReference type="Proteomes" id="UP000000740">
    <property type="component" value="Plasmid pHLAC01"/>
</dbReference>
<dbReference type="Gene3D" id="3.30.565.10">
    <property type="entry name" value="Histidine kinase-like ATPase, C-terminal domain"/>
    <property type="match status" value="1"/>
</dbReference>
<dbReference type="CDD" id="cd00082">
    <property type="entry name" value="HisKA"/>
    <property type="match status" value="1"/>
</dbReference>
<dbReference type="SMART" id="SM00388">
    <property type="entry name" value="HisKA"/>
    <property type="match status" value="1"/>
</dbReference>
<dbReference type="EC" id="2.7.13.3" evidence="2"/>
<dbReference type="SMART" id="SM00387">
    <property type="entry name" value="HATPase_c"/>
    <property type="match status" value="1"/>
</dbReference>
<dbReference type="SMART" id="SM00091">
    <property type="entry name" value="PAS"/>
    <property type="match status" value="5"/>
</dbReference>
<dbReference type="PROSITE" id="PS50112">
    <property type="entry name" value="PAS"/>
    <property type="match status" value="4"/>
</dbReference>
<comment type="catalytic activity">
    <reaction evidence="1">
        <text>ATP + protein L-histidine = ADP + protein N-phospho-L-histidine.</text>
        <dbReference type="EC" id="2.7.13.3"/>
    </reaction>
</comment>
<dbReference type="GO" id="GO:0000155">
    <property type="term" value="F:phosphorelay sensor kinase activity"/>
    <property type="evidence" value="ECO:0007669"/>
    <property type="project" value="InterPro"/>
</dbReference>
<dbReference type="Pfam" id="PF00989">
    <property type="entry name" value="PAS"/>
    <property type="match status" value="1"/>
</dbReference>
<evidence type="ECO:0000256" key="2">
    <source>
        <dbReference type="ARBA" id="ARBA00012438"/>
    </source>
</evidence>
<evidence type="ECO:0000259" key="8">
    <source>
        <dbReference type="PROSITE" id="PS50112"/>
    </source>
</evidence>
<keyword evidence="3" id="KW-0597">Phosphoprotein</keyword>
<dbReference type="Gene3D" id="3.30.450.20">
    <property type="entry name" value="PAS domain"/>
    <property type="match status" value="5"/>
</dbReference>
<dbReference type="PROSITE" id="PS50113">
    <property type="entry name" value="PAC"/>
    <property type="match status" value="3"/>
</dbReference>
<dbReference type="PRINTS" id="PR00344">
    <property type="entry name" value="BCTRLSENSOR"/>
</dbReference>
<protein>
    <recommendedName>
        <fullName evidence="2">histidine kinase</fullName>
        <ecNumber evidence="2">2.7.13.3</ecNumber>
    </recommendedName>
</protein>